<evidence type="ECO:0000313" key="10">
    <source>
        <dbReference type="EMBL" id="NER17048.1"/>
    </source>
</evidence>
<evidence type="ECO:0000256" key="1">
    <source>
        <dbReference type="ARBA" id="ARBA00008721"/>
    </source>
</evidence>
<keyword evidence="7 10" id="KW-0482">Metalloprotease</keyword>
<keyword evidence="4" id="KW-0732">Signal</keyword>
<reference evidence="10 11" key="1">
    <citation type="submission" date="2020-01" db="EMBL/GenBank/DDBJ databases">
        <title>Spongiivirga citrea KCTC 32990T.</title>
        <authorList>
            <person name="Wang G."/>
        </authorList>
    </citation>
    <scope>NUCLEOTIDE SEQUENCE [LARGE SCALE GENOMIC DNA]</scope>
    <source>
        <strain evidence="10 11">KCTC 32990</strain>
    </source>
</reference>
<dbReference type="PANTHER" id="PTHR47466:SF1">
    <property type="entry name" value="METALLOPROTEASE MEP1 (AFU_ORTHOLOGUE AFUA_1G07730)-RELATED"/>
    <property type="match status" value="1"/>
</dbReference>
<keyword evidence="8" id="KW-1015">Disulfide bond</keyword>
<sequence length="319" mass="35079">MKKMILGFAALSLMFTSCEKEGDQIVNDETLDGEVAFALALDQCGSMGVLEEKLAADPTLAERMSEVEAHTKYAISSGMTQRLVNGQIEIPVVYHIIYRTASENISAAQIESQTVALNEDFNLQNPGRNTIPAEFAAVESNVGISFVTEQVIRVYDRKRSWRPDDSMKFVSPAVNPEQFLNVWVVNNMPYRGGNILGYAQFPGGNRATDGIVMDHRFTGETQYSTGRTATHEVGHWLNLRHIWGDGGCGATDFVDDTPDASGNSRGCPVYPQNSCGTNDMTMNFMDYSDDPCLNMFTNGQTARMKSVFAAGGYREAMAQ</sequence>
<dbReference type="PROSITE" id="PS51257">
    <property type="entry name" value="PROKAR_LIPOPROTEIN"/>
    <property type="match status" value="1"/>
</dbReference>
<dbReference type="GO" id="GO:0046872">
    <property type="term" value="F:metal ion binding"/>
    <property type="evidence" value="ECO:0007669"/>
    <property type="project" value="UniProtKB-KW"/>
</dbReference>
<accession>A0A6M0CGK7</accession>
<dbReference type="InterPro" id="IPR008754">
    <property type="entry name" value="Peptidase_M43"/>
</dbReference>
<dbReference type="PANTHER" id="PTHR47466">
    <property type="match status" value="1"/>
</dbReference>
<keyword evidence="5" id="KW-0378">Hydrolase</keyword>
<dbReference type="GO" id="GO:0008237">
    <property type="term" value="F:metallopeptidase activity"/>
    <property type="evidence" value="ECO:0007669"/>
    <property type="project" value="UniProtKB-KW"/>
</dbReference>
<protein>
    <submittedName>
        <fullName evidence="10">Zinc metalloprotease</fullName>
    </submittedName>
</protein>
<dbReference type="AlphaFoldDB" id="A0A6M0CGK7"/>
<feature type="domain" description="Peptidase M43 pregnancy-associated plasma-A" evidence="9">
    <location>
        <begin position="173"/>
        <end position="308"/>
    </location>
</feature>
<dbReference type="GO" id="GO:0006508">
    <property type="term" value="P:proteolysis"/>
    <property type="evidence" value="ECO:0007669"/>
    <property type="project" value="UniProtKB-KW"/>
</dbReference>
<proteinExistence type="inferred from homology"/>
<evidence type="ECO:0000256" key="6">
    <source>
        <dbReference type="ARBA" id="ARBA00022833"/>
    </source>
</evidence>
<dbReference type="InterPro" id="IPR024079">
    <property type="entry name" value="MetalloPept_cat_dom_sf"/>
</dbReference>
<keyword evidence="11" id="KW-1185">Reference proteome</keyword>
<name>A0A6M0CGK7_9FLAO</name>
<evidence type="ECO:0000256" key="8">
    <source>
        <dbReference type="ARBA" id="ARBA00023157"/>
    </source>
</evidence>
<evidence type="ECO:0000256" key="5">
    <source>
        <dbReference type="ARBA" id="ARBA00022801"/>
    </source>
</evidence>
<keyword evidence="2 10" id="KW-0645">Protease</keyword>
<evidence type="ECO:0000256" key="4">
    <source>
        <dbReference type="ARBA" id="ARBA00022729"/>
    </source>
</evidence>
<evidence type="ECO:0000256" key="3">
    <source>
        <dbReference type="ARBA" id="ARBA00022723"/>
    </source>
</evidence>
<dbReference type="RefSeq" id="WP_164031078.1">
    <property type="nucleotide sequence ID" value="NZ_JAABOQ010000003.1"/>
</dbReference>
<gene>
    <name evidence="10" type="ORF">GWK10_07490</name>
</gene>
<keyword evidence="3" id="KW-0479">Metal-binding</keyword>
<organism evidence="10 11">
    <name type="scientific">Spongiivirga citrea</name>
    <dbReference type="NCBI Taxonomy" id="1481457"/>
    <lineage>
        <taxon>Bacteria</taxon>
        <taxon>Pseudomonadati</taxon>
        <taxon>Bacteroidota</taxon>
        <taxon>Flavobacteriia</taxon>
        <taxon>Flavobacteriales</taxon>
        <taxon>Flavobacteriaceae</taxon>
        <taxon>Spongiivirga</taxon>
    </lineage>
</organism>
<comment type="caution">
    <text evidence="10">The sequence shown here is derived from an EMBL/GenBank/DDBJ whole genome shotgun (WGS) entry which is preliminary data.</text>
</comment>
<dbReference type="Proteomes" id="UP000474296">
    <property type="component" value="Unassembled WGS sequence"/>
</dbReference>
<evidence type="ECO:0000256" key="7">
    <source>
        <dbReference type="ARBA" id="ARBA00023049"/>
    </source>
</evidence>
<dbReference type="Pfam" id="PF05572">
    <property type="entry name" value="Peptidase_M43"/>
    <property type="match status" value="1"/>
</dbReference>
<comment type="similarity">
    <text evidence="1">Belongs to the peptidase M43B family.</text>
</comment>
<evidence type="ECO:0000256" key="2">
    <source>
        <dbReference type="ARBA" id="ARBA00022670"/>
    </source>
</evidence>
<dbReference type="CDD" id="cd04275">
    <property type="entry name" value="ZnMc_pappalysin_like"/>
    <property type="match status" value="1"/>
</dbReference>
<dbReference type="Gene3D" id="3.40.390.10">
    <property type="entry name" value="Collagenase (Catalytic Domain)"/>
    <property type="match status" value="1"/>
</dbReference>
<dbReference type="SUPFAM" id="SSF55486">
    <property type="entry name" value="Metalloproteases ('zincins'), catalytic domain"/>
    <property type="match status" value="1"/>
</dbReference>
<dbReference type="EMBL" id="JAABOQ010000003">
    <property type="protein sequence ID" value="NER17048.1"/>
    <property type="molecule type" value="Genomic_DNA"/>
</dbReference>
<evidence type="ECO:0000259" key="9">
    <source>
        <dbReference type="Pfam" id="PF05572"/>
    </source>
</evidence>
<evidence type="ECO:0000313" key="11">
    <source>
        <dbReference type="Proteomes" id="UP000474296"/>
    </source>
</evidence>
<keyword evidence="6" id="KW-0862">Zinc</keyword>